<keyword evidence="2" id="KW-0560">Oxidoreductase</keyword>
<dbReference type="GO" id="GO:0016491">
    <property type="term" value="F:oxidoreductase activity"/>
    <property type="evidence" value="ECO:0007669"/>
    <property type="project" value="UniProtKB-KW"/>
</dbReference>
<name>A0A6A5UIQ2_9PLEO</name>
<dbReference type="Proteomes" id="UP000800035">
    <property type="component" value="Unassembled WGS sequence"/>
</dbReference>
<comment type="similarity">
    <text evidence="1">Belongs to the short-chain dehydrogenases/reductases (SDR) family.</text>
</comment>
<protein>
    <submittedName>
        <fullName evidence="3">NAD(P)-binding protein</fullName>
    </submittedName>
</protein>
<dbReference type="EMBL" id="ML976977">
    <property type="protein sequence ID" value="KAF1963672.1"/>
    <property type="molecule type" value="Genomic_DNA"/>
</dbReference>
<dbReference type="OrthoDB" id="5336600at2759"/>
<evidence type="ECO:0000256" key="2">
    <source>
        <dbReference type="ARBA" id="ARBA00023002"/>
    </source>
</evidence>
<gene>
    <name evidence="3" type="ORF">CC80DRAFT_460593</name>
</gene>
<dbReference type="SUPFAM" id="SSF51735">
    <property type="entry name" value="NAD(P)-binding Rossmann-fold domains"/>
    <property type="match status" value="1"/>
</dbReference>
<keyword evidence="4" id="KW-1185">Reference proteome</keyword>
<dbReference type="InterPro" id="IPR002347">
    <property type="entry name" value="SDR_fam"/>
</dbReference>
<proteinExistence type="inferred from homology"/>
<evidence type="ECO:0000313" key="4">
    <source>
        <dbReference type="Proteomes" id="UP000800035"/>
    </source>
</evidence>
<dbReference type="Pfam" id="PF13561">
    <property type="entry name" value="adh_short_C2"/>
    <property type="match status" value="1"/>
</dbReference>
<dbReference type="Gene3D" id="3.40.50.720">
    <property type="entry name" value="NAD(P)-binding Rossmann-like Domain"/>
    <property type="match status" value="1"/>
</dbReference>
<dbReference type="PANTHER" id="PTHR43669:SF4">
    <property type="entry name" value="SHORT-CHAIN DEHYDROGENASE"/>
    <property type="match status" value="1"/>
</dbReference>
<evidence type="ECO:0000256" key="1">
    <source>
        <dbReference type="ARBA" id="ARBA00006484"/>
    </source>
</evidence>
<accession>A0A6A5UIQ2</accession>
<organism evidence="3 4">
    <name type="scientific">Byssothecium circinans</name>
    <dbReference type="NCBI Taxonomy" id="147558"/>
    <lineage>
        <taxon>Eukaryota</taxon>
        <taxon>Fungi</taxon>
        <taxon>Dikarya</taxon>
        <taxon>Ascomycota</taxon>
        <taxon>Pezizomycotina</taxon>
        <taxon>Dothideomycetes</taxon>
        <taxon>Pleosporomycetidae</taxon>
        <taxon>Pleosporales</taxon>
        <taxon>Massarineae</taxon>
        <taxon>Massarinaceae</taxon>
        <taxon>Byssothecium</taxon>
    </lineage>
</organism>
<dbReference type="AlphaFoldDB" id="A0A6A5UIQ2"/>
<dbReference type="PANTHER" id="PTHR43669">
    <property type="entry name" value="5-KETO-D-GLUCONATE 5-REDUCTASE"/>
    <property type="match status" value="1"/>
</dbReference>
<dbReference type="InterPro" id="IPR036291">
    <property type="entry name" value="NAD(P)-bd_dom_sf"/>
</dbReference>
<sequence>MSAAPVLLLFGAGANVGQSVARAFAAKGYKIALVSRSQKDNTNIPNAIHISSDLSDPSSVPGVFAKVSEKLGTPSVVVYNAAAVVPTKPEDPLSNPTEHFIKDLNINTTSAYNAGQQAVLGFQKLPATASKTFIYTGNLLNTSIIVPYLDLGVGKSATAHIIQVAAEAYKDKGYKFYYADERKADGSSAGQEVDGDAHAELYVVLAEGKAQGPWQQTFVKGKGYQKF</sequence>
<reference evidence="3" key="1">
    <citation type="journal article" date="2020" name="Stud. Mycol.">
        <title>101 Dothideomycetes genomes: a test case for predicting lifestyles and emergence of pathogens.</title>
        <authorList>
            <person name="Haridas S."/>
            <person name="Albert R."/>
            <person name="Binder M."/>
            <person name="Bloem J."/>
            <person name="Labutti K."/>
            <person name="Salamov A."/>
            <person name="Andreopoulos B."/>
            <person name="Baker S."/>
            <person name="Barry K."/>
            <person name="Bills G."/>
            <person name="Bluhm B."/>
            <person name="Cannon C."/>
            <person name="Castanera R."/>
            <person name="Culley D."/>
            <person name="Daum C."/>
            <person name="Ezra D."/>
            <person name="Gonzalez J."/>
            <person name="Henrissat B."/>
            <person name="Kuo A."/>
            <person name="Liang C."/>
            <person name="Lipzen A."/>
            <person name="Lutzoni F."/>
            <person name="Magnuson J."/>
            <person name="Mondo S."/>
            <person name="Nolan M."/>
            <person name="Ohm R."/>
            <person name="Pangilinan J."/>
            <person name="Park H.-J."/>
            <person name="Ramirez L."/>
            <person name="Alfaro M."/>
            <person name="Sun H."/>
            <person name="Tritt A."/>
            <person name="Yoshinaga Y."/>
            <person name="Zwiers L.-H."/>
            <person name="Turgeon B."/>
            <person name="Goodwin S."/>
            <person name="Spatafora J."/>
            <person name="Crous P."/>
            <person name="Grigoriev I."/>
        </authorList>
    </citation>
    <scope>NUCLEOTIDE SEQUENCE</scope>
    <source>
        <strain evidence="3">CBS 675.92</strain>
    </source>
</reference>
<evidence type="ECO:0000313" key="3">
    <source>
        <dbReference type="EMBL" id="KAF1963672.1"/>
    </source>
</evidence>